<feature type="signal peptide" evidence="3">
    <location>
        <begin position="1"/>
        <end position="18"/>
    </location>
</feature>
<evidence type="ECO:0000313" key="5">
    <source>
        <dbReference type="Proteomes" id="UP000030748"/>
    </source>
</evidence>
<dbReference type="PANTHER" id="PTHR34564">
    <property type="entry name" value="PEPTIDYL-PROLYL CIS-TRANS ISOMERASE G"/>
    <property type="match status" value="1"/>
</dbReference>
<keyword evidence="3" id="KW-0732">Signal</keyword>
<feature type="compositionally biased region" description="Acidic residues" evidence="2">
    <location>
        <begin position="96"/>
        <end position="105"/>
    </location>
</feature>
<evidence type="ECO:0000313" key="4">
    <source>
        <dbReference type="EMBL" id="EYU36046.1"/>
    </source>
</evidence>
<reference evidence="4 5" key="1">
    <citation type="journal article" date="2013" name="Proc. Natl. Acad. Sci. U.S.A.">
        <title>Fine-scale variation in meiotic recombination in Mimulus inferred from population shotgun sequencing.</title>
        <authorList>
            <person name="Hellsten U."/>
            <person name="Wright K.M."/>
            <person name="Jenkins J."/>
            <person name="Shu S."/>
            <person name="Yuan Y."/>
            <person name="Wessler S.R."/>
            <person name="Schmutz J."/>
            <person name="Willis J.H."/>
            <person name="Rokhsar D.S."/>
        </authorList>
    </citation>
    <scope>NUCLEOTIDE SEQUENCE [LARGE SCALE GENOMIC DNA]</scope>
    <source>
        <strain evidence="5">cv. DUN x IM62</strain>
    </source>
</reference>
<dbReference type="OMA" id="QCRSENI"/>
<dbReference type="PhylomeDB" id="A0A022R742"/>
<dbReference type="STRING" id="4155.A0A022R742"/>
<feature type="coiled-coil region" evidence="1">
    <location>
        <begin position="53"/>
        <end position="80"/>
    </location>
</feature>
<organism evidence="4 5">
    <name type="scientific">Erythranthe guttata</name>
    <name type="common">Yellow monkey flower</name>
    <name type="synonym">Mimulus guttatus</name>
    <dbReference type="NCBI Taxonomy" id="4155"/>
    <lineage>
        <taxon>Eukaryota</taxon>
        <taxon>Viridiplantae</taxon>
        <taxon>Streptophyta</taxon>
        <taxon>Embryophyta</taxon>
        <taxon>Tracheophyta</taxon>
        <taxon>Spermatophyta</taxon>
        <taxon>Magnoliopsida</taxon>
        <taxon>eudicotyledons</taxon>
        <taxon>Gunneridae</taxon>
        <taxon>Pentapetalae</taxon>
        <taxon>asterids</taxon>
        <taxon>lamiids</taxon>
        <taxon>Lamiales</taxon>
        <taxon>Phrymaceae</taxon>
        <taxon>Erythranthe</taxon>
    </lineage>
</organism>
<keyword evidence="1" id="KW-0175">Coiled coil</keyword>
<name>A0A022R742_ERYGU</name>
<proteinExistence type="predicted"/>
<gene>
    <name evidence="4" type="ORF">MIMGU_mgv1a016825mg</name>
</gene>
<keyword evidence="5" id="KW-1185">Reference proteome</keyword>
<dbReference type="EMBL" id="KI630592">
    <property type="protein sequence ID" value="EYU36046.1"/>
    <property type="molecule type" value="Genomic_DNA"/>
</dbReference>
<dbReference type="KEGG" id="egt:105958850"/>
<dbReference type="PANTHER" id="PTHR34564:SF3">
    <property type="entry name" value="PEPTIDYL-PROLYL CIS-TRANS ISOMERASE G"/>
    <property type="match status" value="1"/>
</dbReference>
<sequence>MSKPLLLVFFVMILVIVAQIEWRQQFVGEMDPTAADSNPQIAKRVELIKEKVILSQEKNINKLNELVKGLKEQLKKCKCSNETLNVPPSSPAENVTDVDEDQTLD</sequence>
<dbReference type="Proteomes" id="UP000030748">
    <property type="component" value="Unassembled WGS sequence"/>
</dbReference>
<feature type="chain" id="PRO_5001504532" evidence="3">
    <location>
        <begin position="19"/>
        <end position="105"/>
    </location>
</feature>
<dbReference type="AlphaFoldDB" id="A0A022R742"/>
<evidence type="ECO:0000256" key="1">
    <source>
        <dbReference type="SAM" id="Coils"/>
    </source>
</evidence>
<feature type="compositionally biased region" description="Polar residues" evidence="2">
    <location>
        <begin position="81"/>
        <end position="93"/>
    </location>
</feature>
<evidence type="ECO:0000256" key="2">
    <source>
        <dbReference type="SAM" id="MobiDB-lite"/>
    </source>
</evidence>
<feature type="region of interest" description="Disordered" evidence="2">
    <location>
        <begin position="81"/>
        <end position="105"/>
    </location>
</feature>
<accession>A0A022R742</accession>
<evidence type="ECO:0000256" key="3">
    <source>
        <dbReference type="SAM" id="SignalP"/>
    </source>
</evidence>
<protein>
    <submittedName>
        <fullName evidence="4">Uncharacterized protein</fullName>
    </submittedName>
</protein>
<dbReference type="OrthoDB" id="1930404at2759"/>